<keyword evidence="5" id="KW-1185">Reference proteome</keyword>
<protein>
    <submittedName>
        <fullName evidence="4">Peptidase</fullName>
    </submittedName>
</protein>
<organism evidence="4 5">
    <name type="scientific">Pseudokineococcus marinus</name>
    <dbReference type="NCBI Taxonomy" id="351215"/>
    <lineage>
        <taxon>Bacteria</taxon>
        <taxon>Bacillati</taxon>
        <taxon>Actinomycetota</taxon>
        <taxon>Actinomycetes</taxon>
        <taxon>Kineosporiales</taxon>
        <taxon>Kineosporiaceae</taxon>
        <taxon>Pseudokineococcus</taxon>
    </lineage>
</organism>
<dbReference type="InterPro" id="IPR009003">
    <property type="entry name" value="Peptidase_S1_PA"/>
</dbReference>
<dbReference type="Gene3D" id="2.40.10.10">
    <property type="entry name" value="Trypsin-like serine proteases"/>
    <property type="match status" value="2"/>
</dbReference>
<feature type="region of interest" description="Disordered" evidence="2">
    <location>
        <begin position="31"/>
        <end position="57"/>
    </location>
</feature>
<accession>A0A849BMI7</accession>
<proteinExistence type="predicted"/>
<dbReference type="PROSITE" id="PS00134">
    <property type="entry name" value="TRYPSIN_HIS"/>
    <property type="match status" value="1"/>
</dbReference>
<dbReference type="InterPro" id="IPR018114">
    <property type="entry name" value="TRYPSIN_HIS"/>
</dbReference>
<dbReference type="InterPro" id="IPR050966">
    <property type="entry name" value="Glutamyl_endopeptidase"/>
</dbReference>
<dbReference type="InterPro" id="IPR043504">
    <property type="entry name" value="Peptidase_S1_PA_chymotrypsin"/>
</dbReference>
<evidence type="ECO:0000256" key="1">
    <source>
        <dbReference type="ARBA" id="ARBA00022729"/>
    </source>
</evidence>
<evidence type="ECO:0000313" key="4">
    <source>
        <dbReference type="EMBL" id="NNH24499.1"/>
    </source>
</evidence>
<dbReference type="PANTHER" id="PTHR15462">
    <property type="entry name" value="SERINE PROTEASE"/>
    <property type="match status" value="1"/>
</dbReference>
<feature type="chain" id="PRO_5032440869" evidence="3">
    <location>
        <begin position="30"/>
        <end position="352"/>
    </location>
</feature>
<evidence type="ECO:0000256" key="2">
    <source>
        <dbReference type="SAM" id="MobiDB-lite"/>
    </source>
</evidence>
<dbReference type="EMBL" id="JABEMA010000374">
    <property type="protein sequence ID" value="NNH24499.1"/>
    <property type="molecule type" value="Genomic_DNA"/>
</dbReference>
<keyword evidence="1 3" id="KW-0732">Signal</keyword>
<evidence type="ECO:0000256" key="3">
    <source>
        <dbReference type="SAM" id="SignalP"/>
    </source>
</evidence>
<comment type="caution">
    <text evidence="4">The sequence shown here is derived from an EMBL/GenBank/DDBJ whole genome shotgun (WGS) entry which is preliminary data.</text>
</comment>
<feature type="compositionally biased region" description="Low complexity" evidence="2">
    <location>
        <begin position="42"/>
        <end position="53"/>
    </location>
</feature>
<evidence type="ECO:0000313" key="5">
    <source>
        <dbReference type="Proteomes" id="UP000555552"/>
    </source>
</evidence>
<dbReference type="SUPFAM" id="SSF50494">
    <property type="entry name" value="Trypsin-like serine proteases"/>
    <property type="match status" value="1"/>
</dbReference>
<dbReference type="PANTHER" id="PTHR15462:SF19">
    <property type="entry name" value="PEPTIDASE S1 DOMAIN-CONTAINING PROTEIN"/>
    <property type="match status" value="1"/>
</dbReference>
<name>A0A849BMI7_9ACTN</name>
<sequence>MVRSRLARSVLGAGLGAGLLLGAPATAGAATGASPLPPPGALPGAEASAAATGVDTADERRAVVDGWTPERMRAAVPGSSLVEEADARRHLEEAAGDVLAGTPEVVDGLPGAAGRAAGGLLAAPTADATGVPWTGGGQVVDTTGKVFFTLGGVDYVCSASSVAADNLSTVLTAGHCVHGEGEYATDFVFVPGYDEGAAPHGVWTARALVTTPQYETSEDLDFDVAFAVLSPVAGRPLADVVGAQGIAFGQPRGERTHAFGYPAAAPYDGMSLQFCSGTARPDTLGGSADQGLTCAMTGGSSGGPWYSGFDEATGTGTATSLNSFGYVVDPTTMYGPYFGAQAQETYEVASAS</sequence>
<reference evidence="4 5" key="1">
    <citation type="submission" date="2020-05" db="EMBL/GenBank/DDBJ databases">
        <title>MicrobeNet Type strains.</title>
        <authorList>
            <person name="Nicholson A.C."/>
        </authorList>
    </citation>
    <scope>NUCLEOTIDE SEQUENCE [LARGE SCALE GENOMIC DNA]</scope>
    <source>
        <strain evidence="4 5">JCM 14547</strain>
    </source>
</reference>
<dbReference type="GO" id="GO:0006508">
    <property type="term" value="P:proteolysis"/>
    <property type="evidence" value="ECO:0007669"/>
    <property type="project" value="InterPro"/>
</dbReference>
<dbReference type="Proteomes" id="UP000555552">
    <property type="component" value="Unassembled WGS sequence"/>
</dbReference>
<gene>
    <name evidence="4" type="ORF">HLB09_15660</name>
</gene>
<dbReference type="GO" id="GO:0004252">
    <property type="term" value="F:serine-type endopeptidase activity"/>
    <property type="evidence" value="ECO:0007669"/>
    <property type="project" value="InterPro"/>
</dbReference>
<dbReference type="AlphaFoldDB" id="A0A849BMI7"/>
<feature type="signal peptide" evidence="3">
    <location>
        <begin position="1"/>
        <end position="29"/>
    </location>
</feature>